<reference evidence="2" key="1">
    <citation type="submission" date="2014-08" db="EMBL/GenBank/DDBJ databases">
        <authorList>
            <person name="Edwards T."/>
        </authorList>
    </citation>
    <scope>NUCLEOTIDE SEQUENCE [LARGE SCALE GENOMIC DNA]</scope>
</reference>
<organism evidence="1 2">
    <name type="scientific">Prochlorococcus phage P-TIM68</name>
    <dbReference type="NCBI Taxonomy" id="1542477"/>
    <lineage>
        <taxon>Viruses</taxon>
        <taxon>Duplodnaviria</taxon>
        <taxon>Heunggongvirae</taxon>
        <taxon>Uroviricota</taxon>
        <taxon>Caudoviricetes</taxon>
        <taxon>Pantevenvirales</taxon>
        <taxon>Kyanoviridae</taxon>
        <taxon>Haifavirus</taxon>
        <taxon>Haifavirus tim68</taxon>
    </lineage>
</organism>
<dbReference type="EMBL" id="KM359505">
    <property type="protein sequence ID" value="AIR93624.1"/>
    <property type="molecule type" value="Genomic_DNA"/>
</dbReference>
<accession>A0A0K0KWU4</accession>
<proteinExistence type="predicted"/>
<name>A0A0K0KWU4_9CAUD</name>
<evidence type="ECO:0000313" key="1">
    <source>
        <dbReference type="EMBL" id="AIR93624.1"/>
    </source>
</evidence>
<keyword evidence="2" id="KW-1185">Reference proteome</keyword>
<evidence type="ECO:0000313" key="2">
    <source>
        <dbReference type="Proteomes" id="UP000207741"/>
    </source>
</evidence>
<dbReference type="RefSeq" id="YP_009213591.1">
    <property type="nucleotide sequence ID" value="NC_028955.1"/>
</dbReference>
<dbReference type="Proteomes" id="UP000207741">
    <property type="component" value="Segment"/>
</dbReference>
<protein>
    <submittedName>
        <fullName evidence="1">Uncharacterized protein</fullName>
    </submittedName>
</protein>
<dbReference type="GeneID" id="26640135"/>
<sequence length="85" mass="10128">MTLKRRRKVMETKDKLLYVNINKEIKSLCPDLQPDQVITLAEIIFNEFNYEVINNELERHIVGYLDDIGQGFEIIEEEIEEELED</sequence>
<dbReference type="KEGG" id="vg:26640135"/>